<dbReference type="NCBIfam" id="TIGR00175">
    <property type="entry name" value="mito_nad_idh"/>
    <property type="match status" value="1"/>
</dbReference>
<organism evidence="9 10">
    <name type="scientific">Hippocampus comes</name>
    <name type="common">Tiger tail seahorse</name>
    <dbReference type="NCBI Taxonomy" id="109280"/>
    <lineage>
        <taxon>Eukaryota</taxon>
        <taxon>Metazoa</taxon>
        <taxon>Chordata</taxon>
        <taxon>Craniata</taxon>
        <taxon>Vertebrata</taxon>
        <taxon>Euteleostomi</taxon>
        <taxon>Actinopterygii</taxon>
        <taxon>Neopterygii</taxon>
        <taxon>Teleostei</taxon>
        <taxon>Neoteleostei</taxon>
        <taxon>Acanthomorphata</taxon>
        <taxon>Syngnathiaria</taxon>
        <taxon>Syngnathiformes</taxon>
        <taxon>Syngnathoidei</taxon>
        <taxon>Syngnathidae</taxon>
        <taxon>Hippocampus</taxon>
    </lineage>
</organism>
<keyword evidence="6 7" id="KW-0496">Mitochondrion</keyword>
<evidence type="ECO:0000256" key="1">
    <source>
        <dbReference type="ARBA" id="ARBA00004173"/>
    </source>
</evidence>
<keyword evidence="10" id="KW-1185">Reference proteome</keyword>
<dbReference type="GeneTree" id="ENSGT00950000182989"/>
<dbReference type="SUPFAM" id="SSF53659">
    <property type="entry name" value="Isocitrate/Isopropylmalate dehydrogenase-like"/>
    <property type="match status" value="1"/>
</dbReference>
<keyword evidence="4 7" id="KW-0816">Tricarboxylic acid cycle</keyword>
<evidence type="ECO:0000256" key="2">
    <source>
        <dbReference type="ARBA" id="ARBA00007769"/>
    </source>
</evidence>
<dbReference type="GO" id="GO:0051287">
    <property type="term" value="F:NAD binding"/>
    <property type="evidence" value="ECO:0007669"/>
    <property type="project" value="UniProtKB-UniRule"/>
</dbReference>
<evidence type="ECO:0000256" key="7">
    <source>
        <dbReference type="RuleBase" id="RU361266"/>
    </source>
</evidence>
<sequence>MSLRHKSCLFDTMFIRDHKKSQLVASNLLQPPPAKYGGRHTVTLIPGDGIGPELFSHVREVFRFSCVPVDFEVVQVNSALETEDDINNAITAIRRNGVALKGESLGVFTRYTFDPALHRCILFTSLDLYANVMHCQSLPGVQTRHKNIDIMIIRENTEGEYSSLEHESVSGVVESLKIITRNNSLRIAEYAFRLAREKGRRRVTAVHKANIMKLGDGLFLQCCREVASGYPDITFDSMIVDNTTMQLVSKPQQFDVMVMPNLYGNVVSNVCAGLVGGPGLVPGANYGRDYAVFETATRNTGKSIANKNIANPTALLLASCMMLDHLKLYDYATLIRNAVLTTMNETQLHTADIGGQGTTSEVVQSIMRIIQSKGQRTAEM</sequence>
<evidence type="ECO:0000313" key="9">
    <source>
        <dbReference type="Ensembl" id="ENSHCOP00000009274.1"/>
    </source>
</evidence>
<dbReference type="SMART" id="SM01329">
    <property type="entry name" value="Iso_dh"/>
    <property type="match status" value="1"/>
</dbReference>
<dbReference type="InterPro" id="IPR019818">
    <property type="entry name" value="IsoCit/isopropylmalate_DH_CS"/>
</dbReference>
<comment type="subunit">
    <text evidence="3">Heterooligomer of subunits alpha (IDH3A), beta (IDH3B), and gamma (IDH3G) in the apparent ratio of 2:1:1. The heterodimer containing one IDH3A and one IDH3B subunit and the heterodimer containing one IDH3A and one IDH3G subunit assemble into a heterotetramer (which contains two subunits of IDH3A, one of IDH3B and one of IDH3G) and further into the heterooctamer.</text>
</comment>
<dbReference type="Pfam" id="PF00180">
    <property type="entry name" value="Iso_dh"/>
    <property type="match status" value="1"/>
</dbReference>
<reference evidence="9" key="2">
    <citation type="submission" date="2025-09" db="UniProtKB">
        <authorList>
            <consortium name="Ensembl"/>
        </authorList>
    </citation>
    <scope>IDENTIFICATION</scope>
</reference>
<dbReference type="GO" id="GO:0006099">
    <property type="term" value="P:tricarboxylic acid cycle"/>
    <property type="evidence" value="ECO:0007669"/>
    <property type="project" value="UniProtKB-UniRule"/>
</dbReference>
<evidence type="ECO:0000256" key="5">
    <source>
        <dbReference type="ARBA" id="ARBA00022946"/>
    </source>
</evidence>
<dbReference type="PANTHER" id="PTHR11835:SF60">
    <property type="entry name" value="ISOCITRATE DEHYDROGENASE [NAD] SUBUNIT, MITOCHONDRIAL"/>
    <property type="match status" value="1"/>
</dbReference>
<proteinExistence type="inferred from homology"/>
<dbReference type="STRING" id="109280.ENSHCOP00000009274"/>
<evidence type="ECO:0000256" key="3">
    <source>
        <dbReference type="ARBA" id="ARBA00011525"/>
    </source>
</evidence>
<reference evidence="9" key="1">
    <citation type="submission" date="2025-08" db="UniProtKB">
        <authorList>
            <consortium name="Ensembl"/>
        </authorList>
    </citation>
    <scope>IDENTIFICATION</scope>
</reference>
<protein>
    <recommendedName>
        <fullName evidence="7">Isocitrate dehydrogenase [NAD] subunit, mitochondrial</fullName>
    </recommendedName>
</protein>
<evidence type="ECO:0000259" key="8">
    <source>
        <dbReference type="SMART" id="SM01329"/>
    </source>
</evidence>
<comment type="subcellular location">
    <subcellularLocation>
        <location evidence="1 7">Mitochondrion</location>
    </subcellularLocation>
</comment>
<dbReference type="PANTHER" id="PTHR11835">
    <property type="entry name" value="DECARBOXYLATING DEHYDROGENASES-ISOCITRATE, ISOPROPYLMALATE, TARTRATE"/>
    <property type="match status" value="1"/>
</dbReference>
<dbReference type="InterPro" id="IPR024084">
    <property type="entry name" value="IsoPropMal-DH-like_dom"/>
</dbReference>
<evidence type="ECO:0000256" key="4">
    <source>
        <dbReference type="ARBA" id="ARBA00022532"/>
    </source>
</evidence>
<keyword evidence="5 7" id="KW-0809">Transit peptide</keyword>
<dbReference type="GO" id="GO:0000287">
    <property type="term" value="F:magnesium ion binding"/>
    <property type="evidence" value="ECO:0007669"/>
    <property type="project" value="UniProtKB-UniRule"/>
</dbReference>
<evidence type="ECO:0000313" key="10">
    <source>
        <dbReference type="Proteomes" id="UP000264820"/>
    </source>
</evidence>
<dbReference type="FunFam" id="3.40.718.10:FF:000001">
    <property type="entry name" value="Isocitrate dehydrogenase [NAD] subunit, mitochondrial"/>
    <property type="match status" value="1"/>
</dbReference>
<dbReference type="GO" id="GO:0006102">
    <property type="term" value="P:isocitrate metabolic process"/>
    <property type="evidence" value="ECO:0007669"/>
    <property type="project" value="TreeGrafter"/>
</dbReference>
<dbReference type="AlphaFoldDB" id="A0A3Q3DDH7"/>
<name>A0A3Q3DDH7_HIPCM</name>
<dbReference type="GO" id="GO:0016616">
    <property type="term" value="F:oxidoreductase activity, acting on the CH-OH group of donors, NAD or NADP as acceptor"/>
    <property type="evidence" value="ECO:0007669"/>
    <property type="project" value="InterPro"/>
</dbReference>
<feature type="domain" description="Isopropylmalate dehydrogenase-like" evidence="8">
    <location>
        <begin position="41"/>
        <end position="366"/>
    </location>
</feature>
<comment type="similarity">
    <text evidence="2 7">Belongs to the isocitrate and isopropylmalate dehydrogenases family.</text>
</comment>
<dbReference type="PROSITE" id="PS00470">
    <property type="entry name" value="IDH_IMDH"/>
    <property type="match status" value="1"/>
</dbReference>
<accession>A0A3Q3DDH7</accession>
<dbReference type="Proteomes" id="UP000264820">
    <property type="component" value="Unplaced"/>
</dbReference>
<dbReference type="InterPro" id="IPR004434">
    <property type="entry name" value="Isocitrate_DH_NAD"/>
</dbReference>
<dbReference type="Gene3D" id="3.40.718.10">
    <property type="entry name" value="Isopropylmalate Dehydrogenase"/>
    <property type="match status" value="1"/>
</dbReference>
<dbReference type="GO" id="GO:0005739">
    <property type="term" value="C:mitochondrion"/>
    <property type="evidence" value="ECO:0007669"/>
    <property type="project" value="UniProtKB-SubCell"/>
</dbReference>
<evidence type="ECO:0000256" key="6">
    <source>
        <dbReference type="ARBA" id="ARBA00023128"/>
    </source>
</evidence>
<dbReference type="Ensembl" id="ENSHCOT00000025750.1">
    <property type="protein sequence ID" value="ENSHCOP00000009274.1"/>
    <property type="gene ID" value="ENSHCOG00000011694.1"/>
</dbReference>
<dbReference type="OMA" id="PWSCDYY"/>